<dbReference type="FunFam" id="3.80.10.10:FF:000649">
    <property type="entry name" value="Leucine Rich Repeat family protein"/>
    <property type="match status" value="1"/>
</dbReference>
<feature type="compositionally biased region" description="Basic residues" evidence="11">
    <location>
        <begin position="287"/>
        <end position="298"/>
    </location>
</feature>
<evidence type="ECO:0000256" key="11">
    <source>
        <dbReference type="SAM" id="MobiDB-lite"/>
    </source>
</evidence>
<dbReference type="GO" id="GO:0051606">
    <property type="term" value="P:detection of stimulus"/>
    <property type="evidence" value="ECO:0007669"/>
    <property type="project" value="UniProtKB-ARBA"/>
</dbReference>
<organism evidence="12">
    <name type="scientific">Fagus sylvatica</name>
    <name type="common">Beechnut</name>
    <dbReference type="NCBI Taxonomy" id="28930"/>
    <lineage>
        <taxon>Eukaryota</taxon>
        <taxon>Viridiplantae</taxon>
        <taxon>Streptophyta</taxon>
        <taxon>Embryophyta</taxon>
        <taxon>Tracheophyta</taxon>
        <taxon>Spermatophyta</taxon>
        <taxon>Magnoliopsida</taxon>
        <taxon>eudicotyledons</taxon>
        <taxon>Gunneridae</taxon>
        <taxon>Pentapetalae</taxon>
        <taxon>rosids</taxon>
        <taxon>fabids</taxon>
        <taxon>Fagales</taxon>
        <taxon>Fagaceae</taxon>
        <taxon>Fagus</taxon>
    </lineage>
</organism>
<dbReference type="PRINTS" id="PR00019">
    <property type="entry name" value="LEURICHRPT"/>
</dbReference>
<keyword evidence="9" id="KW-0675">Receptor</keyword>
<evidence type="ECO:0008006" key="13">
    <source>
        <dbReference type="Google" id="ProtNLM"/>
    </source>
</evidence>
<evidence type="ECO:0000256" key="1">
    <source>
        <dbReference type="ARBA" id="ARBA00004251"/>
    </source>
</evidence>
<dbReference type="Pfam" id="PF00560">
    <property type="entry name" value="LRR_1"/>
    <property type="match status" value="1"/>
</dbReference>
<dbReference type="GO" id="GO:0005886">
    <property type="term" value="C:plasma membrane"/>
    <property type="evidence" value="ECO:0007669"/>
    <property type="project" value="UniProtKB-SubCell"/>
</dbReference>
<dbReference type="InterPro" id="IPR001611">
    <property type="entry name" value="Leu-rich_rpt"/>
</dbReference>
<feature type="region of interest" description="Disordered" evidence="11">
    <location>
        <begin position="363"/>
        <end position="384"/>
    </location>
</feature>
<dbReference type="EMBL" id="OIVN01002483">
    <property type="protein sequence ID" value="SPD04033.1"/>
    <property type="molecule type" value="Genomic_DNA"/>
</dbReference>
<name>A0A2N9GX01_FAGSY</name>
<evidence type="ECO:0000256" key="8">
    <source>
        <dbReference type="ARBA" id="ARBA00023136"/>
    </source>
</evidence>
<dbReference type="InterPro" id="IPR003591">
    <property type="entry name" value="Leu-rich_rpt_typical-subtyp"/>
</dbReference>
<keyword evidence="10" id="KW-0325">Glycoprotein</keyword>
<keyword evidence="3" id="KW-0433">Leucine-rich repeat</keyword>
<keyword evidence="2" id="KW-1003">Cell membrane</keyword>
<evidence type="ECO:0000256" key="9">
    <source>
        <dbReference type="ARBA" id="ARBA00023170"/>
    </source>
</evidence>
<evidence type="ECO:0000256" key="7">
    <source>
        <dbReference type="ARBA" id="ARBA00022989"/>
    </source>
</evidence>
<gene>
    <name evidence="12" type="ORF">FSB_LOCUS31915</name>
</gene>
<keyword evidence="4" id="KW-0812">Transmembrane</keyword>
<evidence type="ECO:0000256" key="4">
    <source>
        <dbReference type="ARBA" id="ARBA00022692"/>
    </source>
</evidence>
<evidence type="ECO:0000256" key="3">
    <source>
        <dbReference type="ARBA" id="ARBA00022614"/>
    </source>
</evidence>
<protein>
    <recommendedName>
        <fullName evidence="13">Leucine-rich repeat-containing N-terminal plant-type domain-containing protein</fullName>
    </recommendedName>
</protein>
<sequence>MHAKNLGWLSSLSSLKYLDMGDLNLSRAGADWLHAVNMLPSLLELHLSWCELESLPPSLPFVNSTSLFVLDLSGNQFNSSIPQWLLNLTSLTKLDLSSNSFQVSIPYDFVNLRNLEHLDLSNNQFNSSIPQWLLNLTSLTKLDLSSNSFQGSIPYDFVNLRNLEHLDLRSNHSTGQLPSFCGNLCKLETLDLSENNFCGNIDGFFGNSSSYVNNSLESLDLSDNELVGNIPDSLGRLGSLRCLSLYNNSFSGSIPASIGNLSSLQELYLYDNKMNGTITENKQFLPTRHHHNHRKSRNQNHQISATKNRKSQQPKATVEIGRLHHRGSCFAAWWWLASVWTDLRREPRRGSLLGGGWPRCYRSEKRPRRGSLRNHQRRGSLRSRVTTKFETPWVSPIEITTESTERREKREHGVKREKKIS</sequence>
<feature type="compositionally biased region" description="Basic residues" evidence="11">
    <location>
        <begin position="412"/>
        <end position="421"/>
    </location>
</feature>
<dbReference type="SUPFAM" id="SSF52058">
    <property type="entry name" value="L domain-like"/>
    <property type="match status" value="1"/>
</dbReference>
<dbReference type="AlphaFoldDB" id="A0A2N9GX01"/>
<dbReference type="PANTHER" id="PTHR46662">
    <property type="entry name" value="DI-GLUCOSE BINDING PROTEIN WITH LEUCINE-RICH REPEAT DOMAIN-CONTAINING PROTEIN"/>
    <property type="match status" value="1"/>
</dbReference>
<evidence type="ECO:0000256" key="5">
    <source>
        <dbReference type="ARBA" id="ARBA00022729"/>
    </source>
</evidence>
<dbReference type="PANTHER" id="PTHR46662:SF104">
    <property type="entry name" value="GPI-ANCHORED ADHESIN-LIKE PROTEIN PGA55-RELATED"/>
    <property type="match status" value="1"/>
</dbReference>
<proteinExistence type="predicted"/>
<dbReference type="SMART" id="SM00369">
    <property type="entry name" value="LRR_TYP"/>
    <property type="match status" value="6"/>
</dbReference>
<feature type="region of interest" description="Disordered" evidence="11">
    <location>
        <begin position="396"/>
        <end position="421"/>
    </location>
</feature>
<evidence type="ECO:0000256" key="10">
    <source>
        <dbReference type="ARBA" id="ARBA00023180"/>
    </source>
</evidence>
<comment type="subcellular location">
    <subcellularLocation>
        <location evidence="1">Cell membrane</location>
        <topology evidence="1">Single-pass type I membrane protein</topology>
    </subcellularLocation>
</comment>
<evidence type="ECO:0000256" key="2">
    <source>
        <dbReference type="ARBA" id="ARBA00022475"/>
    </source>
</evidence>
<keyword evidence="6" id="KW-0677">Repeat</keyword>
<evidence type="ECO:0000256" key="6">
    <source>
        <dbReference type="ARBA" id="ARBA00022737"/>
    </source>
</evidence>
<keyword evidence="7" id="KW-1133">Transmembrane helix</keyword>
<dbReference type="Gene3D" id="3.80.10.10">
    <property type="entry name" value="Ribonuclease Inhibitor"/>
    <property type="match status" value="1"/>
</dbReference>
<feature type="compositionally biased region" description="Basic residues" evidence="11">
    <location>
        <begin position="365"/>
        <end position="381"/>
    </location>
</feature>
<accession>A0A2N9GX01</accession>
<dbReference type="PROSITE" id="PS51450">
    <property type="entry name" value="LRR"/>
    <property type="match status" value="1"/>
</dbReference>
<dbReference type="FunFam" id="3.80.10.10:FF:000470">
    <property type="entry name" value="LRR receptor-like serine/threonine-protein kinase RPK2"/>
    <property type="match status" value="1"/>
</dbReference>
<feature type="region of interest" description="Disordered" evidence="11">
    <location>
        <begin position="287"/>
        <end position="316"/>
    </location>
</feature>
<evidence type="ECO:0000313" key="12">
    <source>
        <dbReference type="EMBL" id="SPD04033.1"/>
    </source>
</evidence>
<keyword evidence="5" id="KW-0732">Signal</keyword>
<keyword evidence="8" id="KW-0472">Membrane</keyword>
<reference evidence="12" key="1">
    <citation type="submission" date="2018-02" db="EMBL/GenBank/DDBJ databases">
        <authorList>
            <person name="Cohen D.B."/>
            <person name="Kent A.D."/>
        </authorList>
    </citation>
    <scope>NUCLEOTIDE SEQUENCE</scope>
</reference>
<dbReference type="Pfam" id="PF13855">
    <property type="entry name" value="LRR_8"/>
    <property type="match status" value="3"/>
</dbReference>
<dbReference type="InterPro" id="IPR032675">
    <property type="entry name" value="LRR_dom_sf"/>
</dbReference>